<reference evidence="2" key="1">
    <citation type="submission" date="2020-07" db="EMBL/GenBank/DDBJ databases">
        <title>Multicomponent nature underlies the extraordinary mechanical properties of spider dragline silk.</title>
        <authorList>
            <person name="Kono N."/>
            <person name="Nakamura H."/>
            <person name="Mori M."/>
            <person name="Yoshida Y."/>
            <person name="Ohtoshi R."/>
            <person name="Malay A.D."/>
            <person name="Moran D.A.P."/>
            <person name="Tomita M."/>
            <person name="Numata K."/>
            <person name="Arakawa K."/>
        </authorList>
    </citation>
    <scope>NUCLEOTIDE SEQUENCE</scope>
</reference>
<evidence type="ECO:0000313" key="2">
    <source>
        <dbReference type="EMBL" id="GFQ94070.1"/>
    </source>
</evidence>
<sequence>MHDYSNQEYEVSFRWEIEDFTLNPLKRGEKLFSPSFTVSTLGATKWHLVLIPEETVDPAYMSLYLCRESGGSNIKRVAANFKLKLGTDSLFRSKSKIGKDILFGKNDSWGYANFLKEKRLISC</sequence>
<dbReference type="AlphaFoldDB" id="A0A8X6L1A4"/>
<name>A0A8X6L1A4_TRICU</name>
<evidence type="ECO:0000259" key="1">
    <source>
        <dbReference type="PROSITE" id="PS50144"/>
    </source>
</evidence>
<dbReference type="InterPro" id="IPR002083">
    <property type="entry name" value="MATH/TRAF_dom"/>
</dbReference>
<dbReference type="EMBL" id="BMAO01034116">
    <property type="protein sequence ID" value="GFQ94070.1"/>
    <property type="molecule type" value="Genomic_DNA"/>
</dbReference>
<dbReference type="SUPFAM" id="SSF49599">
    <property type="entry name" value="TRAF domain-like"/>
    <property type="match status" value="1"/>
</dbReference>
<gene>
    <name evidence="2" type="ORF">TNCT_5171</name>
</gene>
<dbReference type="PROSITE" id="PS50144">
    <property type="entry name" value="MATH"/>
    <property type="match status" value="1"/>
</dbReference>
<protein>
    <recommendedName>
        <fullName evidence="1">MATH domain-containing protein</fullName>
    </recommendedName>
</protein>
<evidence type="ECO:0000313" key="3">
    <source>
        <dbReference type="Proteomes" id="UP000887116"/>
    </source>
</evidence>
<dbReference type="Proteomes" id="UP000887116">
    <property type="component" value="Unassembled WGS sequence"/>
</dbReference>
<keyword evidence="3" id="KW-1185">Reference proteome</keyword>
<dbReference type="CDD" id="cd00121">
    <property type="entry name" value="MATH"/>
    <property type="match status" value="1"/>
</dbReference>
<dbReference type="Gene3D" id="2.60.210.10">
    <property type="entry name" value="Apoptosis, Tumor Necrosis Factor Receptor Associated Protein 2, Chain A"/>
    <property type="match status" value="1"/>
</dbReference>
<proteinExistence type="predicted"/>
<dbReference type="InterPro" id="IPR008974">
    <property type="entry name" value="TRAF-like"/>
</dbReference>
<dbReference type="Pfam" id="PF22486">
    <property type="entry name" value="MATH_2"/>
    <property type="match status" value="1"/>
</dbReference>
<organism evidence="2 3">
    <name type="scientific">Trichonephila clavata</name>
    <name type="common">Joro spider</name>
    <name type="synonym">Nephila clavata</name>
    <dbReference type="NCBI Taxonomy" id="2740835"/>
    <lineage>
        <taxon>Eukaryota</taxon>
        <taxon>Metazoa</taxon>
        <taxon>Ecdysozoa</taxon>
        <taxon>Arthropoda</taxon>
        <taxon>Chelicerata</taxon>
        <taxon>Arachnida</taxon>
        <taxon>Araneae</taxon>
        <taxon>Araneomorphae</taxon>
        <taxon>Entelegynae</taxon>
        <taxon>Araneoidea</taxon>
        <taxon>Nephilidae</taxon>
        <taxon>Trichonephila</taxon>
    </lineage>
</organism>
<comment type="caution">
    <text evidence="2">The sequence shown here is derived from an EMBL/GenBank/DDBJ whole genome shotgun (WGS) entry which is preliminary data.</text>
</comment>
<feature type="domain" description="MATH" evidence="1">
    <location>
        <begin position="10"/>
        <end position="123"/>
    </location>
</feature>
<accession>A0A8X6L1A4</accession>